<gene>
    <name evidence="1" type="ORF">ACA1_295610</name>
</gene>
<dbReference type="RefSeq" id="XP_004368230.1">
    <property type="nucleotide sequence ID" value="XM_004368173.1"/>
</dbReference>
<proteinExistence type="predicted"/>
<dbReference type="AlphaFoldDB" id="L8HJT7"/>
<dbReference type="Proteomes" id="UP000011083">
    <property type="component" value="Unassembled WGS sequence"/>
</dbReference>
<organism evidence="1 2">
    <name type="scientific">Acanthamoeba castellanii (strain ATCC 30010 / Neff)</name>
    <dbReference type="NCBI Taxonomy" id="1257118"/>
    <lineage>
        <taxon>Eukaryota</taxon>
        <taxon>Amoebozoa</taxon>
        <taxon>Discosea</taxon>
        <taxon>Longamoebia</taxon>
        <taxon>Centramoebida</taxon>
        <taxon>Acanthamoebidae</taxon>
        <taxon>Acanthamoeba</taxon>
    </lineage>
</organism>
<dbReference type="GeneID" id="14926533"/>
<dbReference type="KEGG" id="acan:ACA1_295610"/>
<evidence type="ECO:0000313" key="1">
    <source>
        <dbReference type="EMBL" id="ELR25475.1"/>
    </source>
</evidence>
<evidence type="ECO:0000313" key="2">
    <source>
        <dbReference type="Proteomes" id="UP000011083"/>
    </source>
</evidence>
<name>L8HJT7_ACACF</name>
<protein>
    <submittedName>
        <fullName evidence="1">Uncharacterized protein</fullName>
    </submittedName>
</protein>
<keyword evidence="2" id="KW-1185">Reference proteome</keyword>
<sequence length="87" mass="9989">MQMHVVRLGCVGNLWDMACPECEPETSHVKLQWYPHSHHRDGVVVADLAFRLHHQPQRHQRCHGRIEVAFTGDRKAVVTLTAPIRCS</sequence>
<accession>L8HJT7</accession>
<reference evidence="1 2" key="1">
    <citation type="journal article" date="2013" name="Genome Biol.">
        <title>Genome of Acanthamoeba castellanii highlights extensive lateral gene transfer and early evolution of tyrosine kinase signaling.</title>
        <authorList>
            <person name="Clarke M."/>
            <person name="Lohan A.J."/>
            <person name="Liu B."/>
            <person name="Lagkouvardos I."/>
            <person name="Roy S."/>
            <person name="Zafar N."/>
            <person name="Bertelli C."/>
            <person name="Schilde C."/>
            <person name="Kianianmomeni A."/>
            <person name="Burglin T.R."/>
            <person name="Frech C."/>
            <person name="Turcotte B."/>
            <person name="Kopec K.O."/>
            <person name="Synnott J.M."/>
            <person name="Choo C."/>
            <person name="Paponov I."/>
            <person name="Finkler A."/>
            <person name="Soon Heng Tan C."/>
            <person name="Hutchins A.P."/>
            <person name="Weinmeier T."/>
            <person name="Rattei T."/>
            <person name="Chu J.S."/>
            <person name="Gimenez G."/>
            <person name="Irimia M."/>
            <person name="Rigden D.J."/>
            <person name="Fitzpatrick D.A."/>
            <person name="Lorenzo-Morales J."/>
            <person name="Bateman A."/>
            <person name="Chiu C.H."/>
            <person name="Tang P."/>
            <person name="Hegemann P."/>
            <person name="Fromm H."/>
            <person name="Raoult D."/>
            <person name="Greub G."/>
            <person name="Miranda-Saavedra D."/>
            <person name="Chen N."/>
            <person name="Nash P."/>
            <person name="Ginger M.L."/>
            <person name="Horn M."/>
            <person name="Schaap P."/>
            <person name="Caler L."/>
            <person name="Loftus B."/>
        </authorList>
    </citation>
    <scope>NUCLEOTIDE SEQUENCE [LARGE SCALE GENOMIC DNA]</scope>
    <source>
        <strain evidence="1 2">Neff</strain>
    </source>
</reference>
<dbReference type="EMBL" id="KB007805">
    <property type="protein sequence ID" value="ELR25475.1"/>
    <property type="molecule type" value="Genomic_DNA"/>
</dbReference>
<dbReference type="VEuPathDB" id="AmoebaDB:ACA1_295610"/>